<dbReference type="Proteomes" id="UP000308199">
    <property type="component" value="Unassembled WGS sequence"/>
</dbReference>
<gene>
    <name evidence="1" type="ORF">EW145_g2150</name>
</gene>
<reference evidence="1 2" key="1">
    <citation type="submission" date="2019-02" db="EMBL/GenBank/DDBJ databases">
        <title>Genome sequencing of the rare red list fungi Phellinidium pouzarii.</title>
        <authorList>
            <person name="Buettner E."/>
            <person name="Kellner H."/>
        </authorList>
    </citation>
    <scope>NUCLEOTIDE SEQUENCE [LARGE SCALE GENOMIC DNA]</scope>
    <source>
        <strain evidence="1 2">DSM 108285</strain>
    </source>
</reference>
<protein>
    <recommendedName>
        <fullName evidence="3">Fungal-type protein kinase domain-containing protein</fullName>
    </recommendedName>
</protein>
<sequence length="144" mass="16589">MLFRNLILKYMPAVIGHNCESNYQLFFFSAFRQACSDEFLVTSESHGGHGRMDLIIEERGGTRSIILELKVSHVRGTRKSDFGLPALAKEALKQIDGRQYRAKLEDEVIDLREYGIAFFQKYCEIRERILKRSLGGDWVVKRGS</sequence>
<organism evidence="1 2">
    <name type="scientific">Phellinidium pouzarii</name>
    <dbReference type="NCBI Taxonomy" id="167371"/>
    <lineage>
        <taxon>Eukaryota</taxon>
        <taxon>Fungi</taxon>
        <taxon>Dikarya</taxon>
        <taxon>Basidiomycota</taxon>
        <taxon>Agaricomycotina</taxon>
        <taxon>Agaricomycetes</taxon>
        <taxon>Hymenochaetales</taxon>
        <taxon>Hymenochaetaceae</taxon>
        <taxon>Phellinidium</taxon>
    </lineage>
</organism>
<dbReference type="AlphaFoldDB" id="A0A4S4LBX1"/>
<comment type="caution">
    <text evidence="1">The sequence shown here is derived from an EMBL/GenBank/DDBJ whole genome shotgun (WGS) entry which is preliminary data.</text>
</comment>
<evidence type="ECO:0000313" key="1">
    <source>
        <dbReference type="EMBL" id="THH09256.1"/>
    </source>
</evidence>
<dbReference type="InterPro" id="IPR012547">
    <property type="entry name" value="PDDEXK_9"/>
</dbReference>
<accession>A0A4S4LBX1</accession>
<name>A0A4S4LBX1_9AGAM</name>
<dbReference type="EMBL" id="SGPK01000070">
    <property type="protein sequence ID" value="THH09256.1"/>
    <property type="molecule type" value="Genomic_DNA"/>
</dbReference>
<evidence type="ECO:0008006" key="3">
    <source>
        <dbReference type="Google" id="ProtNLM"/>
    </source>
</evidence>
<proteinExistence type="predicted"/>
<dbReference type="Pfam" id="PF08011">
    <property type="entry name" value="PDDEXK_9"/>
    <property type="match status" value="1"/>
</dbReference>
<evidence type="ECO:0000313" key="2">
    <source>
        <dbReference type="Proteomes" id="UP000308199"/>
    </source>
</evidence>
<keyword evidence="2" id="KW-1185">Reference proteome</keyword>
<dbReference type="OrthoDB" id="2391409at2759"/>